<reference evidence="2" key="1">
    <citation type="submission" date="2023-05" db="EMBL/GenBank/DDBJ databases">
        <authorList>
            <person name="Stuckert A."/>
        </authorList>
    </citation>
    <scope>NUCLEOTIDE SEQUENCE</scope>
</reference>
<evidence type="ECO:0000313" key="3">
    <source>
        <dbReference type="Proteomes" id="UP001162483"/>
    </source>
</evidence>
<dbReference type="EMBL" id="CATNWA010019054">
    <property type="protein sequence ID" value="CAI9610984.1"/>
    <property type="molecule type" value="Genomic_DNA"/>
</dbReference>
<feature type="region of interest" description="Disordered" evidence="1">
    <location>
        <begin position="1"/>
        <end position="77"/>
    </location>
</feature>
<gene>
    <name evidence="2" type="ORF">SPARVUS_LOCUS14477606</name>
</gene>
<sequence length="77" mass="8149">MDGWMAEQVQSQAGRVGNYGDGAVQSSGAENSRVTRQVSNSRGQAKQGSGQENTAGSGTIRVSNLQETGSQYRIQDK</sequence>
<feature type="non-terminal residue" evidence="2">
    <location>
        <position position="77"/>
    </location>
</feature>
<protein>
    <submittedName>
        <fullName evidence="2">Uncharacterized protein</fullName>
    </submittedName>
</protein>
<keyword evidence="3" id="KW-1185">Reference proteome</keyword>
<evidence type="ECO:0000256" key="1">
    <source>
        <dbReference type="SAM" id="MobiDB-lite"/>
    </source>
</evidence>
<feature type="compositionally biased region" description="Polar residues" evidence="1">
    <location>
        <begin position="24"/>
        <end position="77"/>
    </location>
</feature>
<accession>A0ABN9GQ25</accession>
<name>A0ABN9GQ25_9NEOB</name>
<evidence type="ECO:0000313" key="2">
    <source>
        <dbReference type="EMBL" id="CAI9610984.1"/>
    </source>
</evidence>
<dbReference type="Proteomes" id="UP001162483">
    <property type="component" value="Unassembled WGS sequence"/>
</dbReference>
<comment type="caution">
    <text evidence="2">The sequence shown here is derived from an EMBL/GenBank/DDBJ whole genome shotgun (WGS) entry which is preliminary data.</text>
</comment>
<proteinExistence type="predicted"/>
<organism evidence="2 3">
    <name type="scientific">Staurois parvus</name>
    <dbReference type="NCBI Taxonomy" id="386267"/>
    <lineage>
        <taxon>Eukaryota</taxon>
        <taxon>Metazoa</taxon>
        <taxon>Chordata</taxon>
        <taxon>Craniata</taxon>
        <taxon>Vertebrata</taxon>
        <taxon>Euteleostomi</taxon>
        <taxon>Amphibia</taxon>
        <taxon>Batrachia</taxon>
        <taxon>Anura</taxon>
        <taxon>Neobatrachia</taxon>
        <taxon>Ranoidea</taxon>
        <taxon>Ranidae</taxon>
        <taxon>Staurois</taxon>
    </lineage>
</organism>